<organism evidence="3">
    <name type="scientific">marine metagenome</name>
    <dbReference type="NCBI Taxonomy" id="408172"/>
    <lineage>
        <taxon>unclassified sequences</taxon>
        <taxon>metagenomes</taxon>
        <taxon>ecological metagenomes</taxon>
    </lineage>
</organism>
<dbReference type="GO" id="GO:0016410">
    <property type="term" value="F:N-acyltransferase activity"/>
    <property type="evidence" value="ECO:0007669"/>
    <property type="project" value="InterPro"/>
</dbReference>
<sequence>MIIFVIDMRNLFLASISGLLLAFSWPAIGIFPLLFVGFVPLFILEDKISRSNEKRKGLQVFAFSFFSFFLFNLFTTYWIYHATVFGAIAAFLVNALLMATAFWLYYFIKNTIGRGIWVLLVAWVSMEYFHLNWDLSWPWLTLGNGFANTPSIVQWYEFTGVLGGSLWILLTNFFIFKFLQTEHKGKALLKVTMLLIAPMLLSHYLSLKV</sequence>
<feature type="transmembrane region" description="Helical" evidence="1">
    <location>
        <begin position="12"/>
        <end position="39"/>
    </location>
</feature>
<evidence type="ECO:0000259" key="2">
    <source>
        <dbReference type="Pfam" id="PF20154"/>
    </source>
</evidence>
<feature type="transmembrane region" description="Helical" evidence="1">
    <location>
        <begin position="86"/>
        <end position="108"/>
    </location>
</feature>
<proteinExistence type="predicted"/>
<accession>A0A382JQW4</accession>
<gene>
    <name evidence="3" type="ORF">METZ01_LOCUS266447</name>
</gene>
<dbReference type="InterPro" id="IPR045378">
    <property type="entry name" value="LNT_N"/>
</dbReference>
<dbReference type="GO" id="GO:0042158">
    <property type="term" value="P:lipoprotein biosynthetic process"/>
    <property type="evidence" value="ECO:0007669"/>
    <property type="project" value="InterPro"/>
</dbReference>
<feature type="transmembrane region" description="Helical" evidence="1">
    <location>
        <begin position="115"/>
        <end position="133"/>
    </location>
</feature>
<dbReference type="Pfam" id="PF20154">
    <property type="entry name" value="LNT_N"/>
    <property type="match status" value="1"/>
</dbReference>
<keyword evidence="1" id="KW-1133">Transmembrane helix</keyword>
<reference evidence="3" key="1">
    <citation type="submission" date="2018-05" db="EMBL/GenBank/DDBJ databases">
        <authorList>
            <person name="Lanie J.A."/>
            <person name="Ng W.-L."/>
            <person name="Kazmierczak K.M."/>
            <person name="Andrzejewski T.M."/>
            <person name="Davidsen T.M."/>
            <person name="Wayne K.J."/>
            <person name="Tettelin H."/>
            <person name="Glass J.I."/>
            <person name="Rusch D."/>
            <person name="Podicherti R."/>
            <person name="Tsui H.-C.T."/>
            <person name="Winkler M.E."/>
        </authorList>
    </citation>
    <scope>NUCLEOTIDE SEQUENCE</scope>
</reference>
<evidence type="ECO:0000313" key="3">
    <source>
        <dbReference type="EMBL" id="SVC13593.1"/>
    </source>
</evidence>
<keyword evidence="1" id="KW-0812">Transmembrane</keyword>
<keyword evidence="1" id="KW-0472">Membrane</keyword>
<dbReference type="InterPro" id="IPR004563">
    <property type="entry name" value="Apolipo_AcylTrfase"/>
</dbReference>
<dbReference type="PANTHER" id="PTHR38686">
    <property type="entry name" value="APOLIPOPROTEIN N-ACYLTRANSFERASE"/>
    <property type="match status" value="1"/>
</dbReference>
<dbReference type="GO" id="GO:0016020">
    <property type="term" value="C:membrane"/>
    <property type="evidence" value="ECO:0007669"/>
    <property type="project" value="InterPro"/>
</dbReference>
<dbReference type="PANTHER" id="PTHR38686:SF1">
    <property type="entry name" value="APOLIPOPROTEIN N-ACYLTRANSFERASE"/>
    <property type="match status" value="1"/>
</dbReference>
<name>A0A382JQW4_9ZZZZ</name>
<feature type="non-terminal residue" evidence="3">
    <location>
        <position position="209"/>
    </location>
</feature>
<feature type="transmembrane region" description="Helical" evidence="1">
    <location>
        <begin position="187"/>
        <end position="205"/>
    </location>
</feature>
<protein>
    <recommendedName>
        <fullName evidence="2">Apolipoprotein N-acyltransferase N-terminal domain-containing protein</fullName>
    </recommendedName>
</protein>
<feature type="transmembrane region" description="Helical" evidence="1">
    <location>
        <begin position="60"/>
        <end position="80"/>
    </location>
</feature>
<feature type="domain" description="Apolipoprotein N-acyltransferase N-terminal" evidence="2">
    <location>
        <begin position="17"/>
        <end position="173"/>
    </location>
</feature>
<feature type="transmembrane region" description="Helical" evidence="1">
    <location>
        <begin position="153"/>
        <end position="175"/>
    </location>
</feature>
<evidence type="ECO:0000256" key="1">
    <source>
        <dbReference type="SAM" id="Phobius"/>
    </source>
</evidence>
<dbReference type="AlphaFoldDB" id="A0A382JQW4"/>
<feature type="non-terminal residue" evidence="3">
    <location>
        <position position="1"/>
    </location>
</feature>
<dbReference type="EMBL" id="UINC01075425">
    <property type="protein sequence ID" value="SVC13593.1"/>
    <property type="molecule type" value="Genomic_DNA"/>
</dbReference>